<accession>A0A1F4WG20</accession>
<evidence type="ECO:0000313" key="1">
    <source>
        <dbReference type="EMBL" id="OGC68395.1"/>
    </source>
</evidence>
<dbReference type="Proteomes" id="UP000179113">
    <property type="component" value="Unassembled WGS sequence"/>
</dbReference>
<dbReference type="AlphaFoldDB" id="A0A1F4WG20"/>
<comment type="caution">
    <text evidence="1">The sequence shown here is derived from an EMBL/GenBank/DDBJ whole genome shotgun (WGS) entry which is preliminary data.</text>
</comment>
<evidence type="ECO:0000313" key="2">
    <source>
        <dbReference type="Proteomes" id="UP000179113"/>
    </source>
</evidence>
<organism evidence="1 2">
    <name type="scientific">candidate division WWE3 bacterium RIFOXYC1_FULL_39_7</name>
    <dbReference type="NCBI Taxonomy" id="1802643"/>
    <lineage>
        <taxon>Bacteria</taxon>
        <taxon>Katanobacteria</taxon>
    </lineage>
</organism>
<protein>
    <submittedName>
        <fullName evidence="1">Uncharacterized protein</fullName>
    </submittedName>
</protein>
<name>A0A1F4WG20_UNCKA</name>
<dbReference type="EMBL" id="MEWA01000046">
    <property type="protein sequence ID" value="OGC68395.1"/>
    <property type="molecule type" value="Genomic_DNA"/>
</dbReference>
<proteinExistence type="predicted"/>
<gene>
    <name evidence="1" type="ORF">A2415_01405</name>
</gene>
<reference evidence="1 2" key="1">
    <citation type="journal article" date="2016" name="Nat. Commun.">
        <title>Thousands of microbial genomes shed light on interconnected biogeochemical processes in an aquifer system.</title>
        <authorList>
            <person name="Anantharaman K."/>
            <person name="Brown C.T."/>
            <person name="Hug L.A."/>
            <person name="Sharon I."/>
            <person name="Castelle C.J."/>
            <person name="Probst A.J."/>
            <person name="Thomas B.C."/>
            <person name="Singh A."/>
            <person name="Wilkins M.J."/>
            <person name="Karaoz U."/>
            <person name="Brodie E.L."/>
            <person name="Williams K.H."/>
            <person name="Hubbard S.S."/>
            <person name="Banfield J.F."/>
        </authorList>
    </citation>
    <scope>NUCLEOTIDE SEQUENCE [LARGE SCALE GENOMIC DNA]</scope>
</reference>
<sequence length="196" mass="22487">MGKNTQTDKQRGGVTVWPEKIYTQREVDGLLKKGQDSFPSRARQIEKEGLTADKRKRLENKTVAGLVKKSNRILVSISSSAFPFDIFPDTINVEEGRITIINRHLLSSEVHSVDIKDISNIFINRTFLFAQLVIISKTFEQNNIKIRNLVPKQAIFARRIIEGLRIFENKQIDTSNYTKEELIAKLEELSRTEIVT</sequence>